<dbReference type="InterPro" id="IPR036691">
    <property type="entry name" value="Endo/exonu/phosph_ase_sf"/>
</dbReference>
<dbReference type="Pfam" id="PF00078">
    <property type="entry name" value="RVT_1"/>
    <property type="match status" value="1"/>
</dbReference>
<dbReference type="Ensembl" id="ENSECRT00000027568.1">
    <property type="protein sequence ID" value="ENSECRP00000026999.1"/>
    <property type="gene ID" value="ENSECRG00000018266.1"/>
</dbReference>
<feature type="domain" description="Reverse transcriptase" evidence="1">
    <location>
        <begin position="561"/>
        <end position="832"/>
    </location>
</feature>
<proteinExistence type="predicted"/>
<accession>A0A8C4T875</accession>
<dbReference type="CDD" id="cd09076">
    <property type="entry name" value="L1-EN"/>
    <property type="match status" value="1"/>
</dbReference>
<organism evidence="2 3">
    <name type="scientific">Erpetoichthys calabaricus</name>
    <name type="common">Rope fish</name>
    <name type="synonym">Calamoichthys calabaricus</name>
    <dbReference type="NCBI Taxonomy" id="27687"/>
    <lineage>
        <taxon>Eukaryota</taxon>
        <taxon>Metazoa</taxon>
        <taxon>Chordata</taxon>
        <taxon>Craniata</taxon>
        <taxon>Vertebrata</taxon>
        <taxon>Euteleostomi</taxon>
        <taxon>Actinopterygii</taxon>
        <taxon>Polypteriformes</taxon>
        <taxon>Polypteridae</taxon>
        <taxon>Erpetoichthys</taxon>
    </lineage>
</organism>
<dbReference type="Pfam" id="PF03372">
    <property type="entry name" value="Exo_endo_phos"/>
    <property type="match status" value="1"/>
</dbReference>
<reference evidence="2" key="2">
    <citation type="submission" date="2025-09" db="UniProtKB">
        <authorList>
            <consortium name="Ensembl"/>
        </authorList>
    </citation>
    <scope>IDENTIFICATION</scope>
</reference>
<dbReference type="InterPro" id="IPR000477">
    <property type="entry name" value="RT_dom"/>
</dbReference>
<dbReference type="CDD" id="cd01650">
    <property type="entry name" value="RT_nLTR_like"/>
    <property type="match status" value="1"/>
</dbReference>
<evidence type="ECO:0000313" key="2">
    <source>
        <dbReference type="Ensembl" id="ENSECRP00000026999.1"/>
    </source>
</evidence>
<keyword evidence="3" id="KW-1185">Reference proteome</keyword>
<dbReference type="AlphaFoldDB" id="A0A8C4T875"/>
<dbReference type="PANTHER" id="PTHR31635:SF196">
    <property type="entry name" value="REVERSE TRANSCRIPTASE DOMAIN-CONTAINING PROTEIN-RELATED"/>
    <property type="match status" value="1"/>
</dbReference>
<dbReference type="PROSITE" id="PS50878">
    <property type="entry name" value="RT_POL"/>
    <property type="match status" value="1"/>
</dbReference>
<protein>
    <recommendedName>
        <fullName evidence="1">Reverse transcriptase domain-containing protein</fullName>
    </recommendedName>
</protein>
<reference evidence="2" key="1">
    <citation type="submission" date="2025-08" db="UniProtKB">
        <authorList>
            <consortium name="Ensembl"/>
        </authorList>
    </citation>
    <scope>IDENTIFICATION</scope>
</reference>
<evidence type="ECO:0000259" key="1">
    <source>
        <dbReference type="PROSITE" id="PS50878"/>
    </source>
</evidence>
<sequence>MALLRHKQEIIFENNLIRIFPGFSPSTAAKRRSYIDIKRMLREANIKYSLLYPAKLKVENQCLHDGTVNFVSWNVKGLNHELKRKKVCSHLTGLNAKIVFLQETHLLTKDQFRLQKDWTGLMFHSSFIKKTRGVGILIHRTVPFVASDVVSDPEGRYVMVMGNLYNSKMILINVYAPNVDDKEFMQNLFASIPNVNTHKIIMAGDFNCVLNPLLDRTPVTGGTTSNTAKIITQFLNDHNLSDPWRFLNPNSRTYSFYSPVHYSYSRIDYFFIDNNFLPTIKSCKYDTIVISDHAPLVLELKSISPSYSPRRWRLNPLLLADENCTEFISKQISFFLETNTSTEVSAGTLWETLKAFLRGQIISYLSHRNKLETKKVSELRNEITRIDEEQARRPSEALHRKRQALHTELNILTTKETEQLIYKSRQHYYEHGEKANKLLAQQIHKQEVHNAIPVITNKNGEEIIDHNKIMHTFRDYYKSLYSTEPKEDNTQSNAFLDNSQIPQIDALSAEELDKPLTLTELLDAIKSLQSGKSSGSDGYPVEFYKKFSTRLAPLFLVTFTEAKDHQILPQTFRQALITVFPKQNKDLLQCASYRPISLLNNDVKILSKILARRMEKVLPSVISQDQTGFIKGRHLSSNLRRLFNVIYSPAKSNTPEILLSLDAEKAFDMIEWNYLFIALEKFGFGPNICAWIKLLYTSPEASVCINKICSDYFKLERGTRQGCPLSPLLFAIAIEPLAVHCRNSYQIKGIVREGLEQKISLYADDMVLYISDPENTVPAVLTALTEFQKISGLRINLNKSILFPVNSQAYNIKLDTLPFTIADQFKYLGVNITSKHKALYQQNFGVCMEKIKQDLHRWSTLHLTLAGRINIVKMNILPKLLFLFQNISIYINKSFFKQFDSIITSFIWNSKHPRIRRATLQRPQAEGGMALPNFQFYYWAANIQAIKTWTEINAQTQAWSAIEVKSCSTSLYSLLCSPINESYRKYTNNPIVLYSLRIWNQIRKHFKMENLLSVAPLQGNHLFQPSQVYPVFNTWKTKQRIHLSSICAKHRIIQLKIIYRAHLSRLKLSKMFPGQDPTCERCNQAPASLGHMFWACTKLTSFWTKIFKCLSDSLSITIPPNPLTAVFGVLPDGLELEKDKQTVIAFTTLLARRLILLNWKYPNSPLISQWETDVLYWKKSNFQLEDLYKFFSKLGKI</sequence>
<dbReference type="PANTHER" id="PTHR31635">
    <property type="entry name" value="REVERSE TRANSCRIPTASE DOMAIN-CONTAINING PROTEIN-RELATED"/>
    <property type="match status" value="1"/>
</dbReference>
<dbReference type="InterPro" id="IPR043502">
    <property type="entry name" value="DNA/RNA_pol_sf"/>
</dbReference>
<dbReference type="Proteomes" id="UP000694620">
    <property type="component" value="Unassembled WGS sequence"/>
</dbReference>
<dbReference type="GO" id="GO:0003824">
    <property type="term" value="F:catalytic activity"/>
    <property type="evidence" value="ECO:0007669"/>
    <property type="project" value="InterPro"/>
</dbReference>
<dbReference type="SUPFAM" id="SSF56219">
    <property type="entry name" value="DNase I-like"/>
    <property type="match status" value="1"/>
</dbReference>
<name>A0A8C4T875_ERPCA</name>
<dbReference type="GeneTree" id="ENSGT01150000286925"/>
<evidence type="ECO:0000313" key="3">
    <source>
        <dbReference type="Proteomes" id="UP000694620"/>
    </source>
</evidence>
<dbReference type="InterPro" id="IPR005135">
    <property type="entry name" value="Endo/exonuclease/phosphatase"/>
</dbReference>
<dbReference type="SUPFAM" id="SSF56672">
    <property type="entry name" value="DNA/RNA polymerases"/>
    <property type="match status" value="1"/>
</dbReference>
<dbReference type="Gene3D" id="3.60.10.10">
    <property type="entry name" value="Endonuclease/exonuclease/phosphatase"/>
    <property type="match status" value="1"/>
</dbReference>